<keyword evidence="4 7" id="KW-1133">Transmembrane helix</keyword>
<organism evidence="9 10">
    <name type="scientific">Tahibacter amnicola</name>
    <dbReference type="NCBI Taxonomy" id="2976241"/>
    <lineage>
        <taxon>Bacteria</taxon>
        <taxon>Pseudomonadati</taxon>
        <taxon>Pseudomonadota</taxon>
        <taxon>Gammaproteobacteria</taxon>
        <taxon>Lysobacterales</taxon>
        <taxon>Rhodanobacteraceae</taxon>
        <taxon>Tahibacter</taxon>
    </lineage>
</organism>
<feature type="transmembrane region" description="Helical" evidence="7">
    <location>
        <begin position="702"/>
        <end position="721"/>
    </location>
</feature>
<keyword evidence="3 7" id="KW-0812">Transmembrane</keyword>
<feature type="transmembrane region" description="Helical" evidence="7">
    <location>
        <begin position="427"/>
        <end position="447"/>
    </location>
</feature>
<dbReference type="InterPro" id="IPR050250">
    <property type="entry name" value="Macrolide_Exporter_MacB"/>
</dbReference>
<feature type="transmembrane region" description="Helical" evidence="7">
    <location>
        <begin position="755"/>
        <end position="775"/>
    </location>
</feature>
<dbReference type="RefSeq" id="WP_261693840.1">
    <property type="nucleotide sequence ID" value="NZ_CP104694.1"/>
</dbReference>
<evidence type="ECO:0000256" key="4">
    <source>
        <dbReference type="ARBA" id="ARBA00022989"/>
    </source>
</evidence>
<accession>A0ABY6BCL1</accession>
<dbReference type="EMBL" id="CP104694">
    <property type="protein sequence ID" value="UXI66860.1"/>
    <property type="molecule type" value="Genomic_DNA"/>
</dbReference>
<feature type="transmembrane region" description="Helical" evidence="7">
    <location>
        <begin position="262"/>
        <end position="286"/>
    </location>
</feature>
<evidence type="ECO:0000256" key="2">
    <source>
        <dbReference type="ARBA" id="ARBA00022475"/>
    </source>
</evidence>
<dbReference type="Pfam" id="PF02687">
    <property type="entry name" value="FtsX"/>
    <property type="match status" value="2"/>
</dbReference>
<feature type="transmembrane region" description="Helical" evidence="7">
    <location>
        <begin position="307"/>
        <end position="331"/>
    </location>
</feature>
<evidence type="ECO:0000259" key="8">
    <source>
        <dbReference type="Pfam" id="PF02687"/>
    </source>
</evidence>
<feature type="transmembrane region" description="Helical" evidence="7">
    <location>
        <begin position="653"/>
        <end position="681"/>
    </location>
</feature>
<evidence type="ECO:0000256" key="7">
    <source>
        <dbReference type="SAM" id="Phobius"/>
    </source>
</evidence>
<gene>
    <name evidence="9" type="ORF">N4264_19180</name>
</gene>
<feature type="transmembrane region" description="Helical" evidence="7">
    <location>
        <begin position="351"/>
        <end position="376"/>
    </location>
</feature>
<name>A0ABY6BCL1_9GAMM</name>
<proteinExistence type="inferred from homology"/>
<keyword evidence="2" id="KW-1003">Cell membrane</keyword>
<feature type="domain" description="ABC3 transporter permease C-terminal" evidence="8">
    <location>
        <begin position="663"/>
        <end position="781"/>
    </location>
</feature>
<comment type="subcellular location">
    <subcellularLocation>
        <location evidence="1">Cell membrane</location>
        <topology evidence="1">Multi-pass membrane protein</topology>
    </subcellularLocation>
</comment>
<protein>
    <submittedName>
        <fullName evidence="9">ABC transporter permease</fullName>
    </submittedName>
</protein>
<feature type="transmembrane region" description="Helical" evidence="7">
    <location>
        <begin position="21"/>
        <end position="45"/>
    </location>
</feature>
<dbReference type="PANTHER" id="PTHR30572">
    <property type="entry name" value="MEMBRANE COMPONENT OF TRANSPORTER-RELATED"/>
    <property type="match status" value="1"/>
</dbReference>
<feature type="domain" description="ABC3 transporter permease C-terminal" evidence="8">
    <location>
        <begin position="263"/>
        <end position="380"/>
    </location>
</feature>
<dbReference type="InterPro" id="IPR003838">
    <property type="entry name" value="ABC3_permease_C"/>
</dbReference>
<evidence type="ECO:0000256" key="1">
    <source>
        <dbReference type="ARBA" id="ARBA00004651"/>
    </source>
</evidence>
<evidence type="ECO:0000256" key="6">
    <source>
        <dbReference type="ARBA" id="ARBA00038076"/>
    </source>
</evidence>
<dbReference type="Proteomes" id="UP001064632">
    <property type="component" value="Chromosome"/>
</dbReference>
<evidence type="ECO:0000313" key="10">
    <source>
        <dbReference type="Proteomes" id="UP001064632"/>
    </source>
</evidence>
<evidence type="ECO:0000256" key="5">
    <source>
        <dbReference type="ARBA" id="ARBA00023136"/>
    </source>
</evidence>
<evidence type="ECO:0000256" key="3">
    <source>
        <dbReference type="ARBA" id="ARBA00022692"/>
    </source>
</evidence>
<comment type="similarity">
    <text evidence="6">Belongs to the ABC-4 integral membrane protein family.</text>
</comment>
<evidence type="ECO:0000313" key="9">
    <source>
        <dbReference type="EMBL" id="UXI66860.1"/>
    </source>
</evidence>
<dbReference type="PANTHER" id="PTHR30572:SF4">
    <property type="entry name" value="ABC TRANSPORTER PERMEASE YTRF"/>
    <property type="match status" value="1"/>
</dbReference>
<keyword evidence="10" id="KW-1185">Reference proteome</keyword>
<keyword evidence="5 7" id="KW-0472">Membrane</keyword>
<reference evidence="9" key="1">
    <citation type="submission" date="2022-09" db="EMBL/GenBank/DDBJ databases">
        <title>Tahibacter sp. nov., isolated from a fresh water.</title>
        <authorList>
            <person name="Baek J.H."/>
            <person name="Lee J.K."/>
            <person name="Kim J.M."/>
            <person name="Jeon C.O."/>
        </authorList>
    </citation>
    <scope>NUCLEOTIDE SEQUENCE</scope>
    <source>
        <strain evidence="9">W38</strain>
    </source>
</reference>
<sequence length="789" mass="83459">MLPDPRWRKVLRDALHHKARSLIVVAAIAVGLVAASTLLNTWAIVRRATAGGFLASQPVSGTVEVDRADAGALALARATAGIAEVRARRVVRAAVRTSAGTQAALLYAYDAFDRRGIGQLAPDSGAWPPASGEVVIERSALAFSGATLGEPMVVTVGKGAPVSLPVTGVVRDVSQAPAWMEHLVYAYVTAQTLAQLGVPAEFNEIQFRVGDAGADRSAVRAIASDLRKRLEAAGYRVITIDVPVPGQHIHAAQMDSLLMTQAAFAVLSLIVCAFLVVNLMASLLAGQAHEIAVMKTIGAQPAQIARLYLVMAAGLGLGAALIALPVAAQLGQRYAAFKGELLNFPTSGYAIPLWVFLLEVAVAVLTPVLAAAVPVVRHCRRPVTESLRDVGIRTTRERPGRRRWLPGGLGRPVILAAANAFRRRQRMWLTVGALAAGGTVFIAAGNLRQSVVDSVDAVFARQREAVTLRLAQPHSFDAIESVAGAVPGATEVEAWRRFRAYVAHPDLSLGNRFPLLVVRADTPMIAPTLRQGRWIDETHRTGLVVSEVLRRDEPGLAVGATVTLQIEGQHQEWTVAGIVDAGPQAIAYAPRAALATLPADAGAAVVAVATKLQGSGRQLELVRQLREALGEAGMPVDSSALASENRRSVEDHLLMVVNFLGAMGWIMILVGAMGLASTMSLAVLERTREIGVLRAIGARHRAIVAVVVLETVVIGALGWLVSVPLSVPVSVALAEAFGRAMFAVPAPILPELDVLARWLVLTVAVAFAASLLPAWRALRIPAVRALSYQ</sequence>